<name>A0ACB7WQ17_DIOAL</name>
<accession>A0ACB7WQ17</accession>
<evidence type="ECO:0000313" key="2">
    <source>
        <dbReference type="Proteomes" id="UP000827976"/>
    </source>
</evidence>
<keyword evidence="2" id="KW-1185">Reference proteome</keyword>
<reference evidence="2" key="1">
    <citation type="journal article" date="2022" name="Nat. Commun.">
        <title>Chromosome evolution and the genetic basis of agronomically important traits in greater yam.</title>
        <authorList>
            <person name="Bredeson J.V."/>
            <person name="Lyons J.B."/>
            <person name="Oniyinde I.O."/>
            <person name="Okereke N.R."/>
            <person name="Kolade O."/>
            <person name="Nnabue I."/>
            <person name="Nwadili C.O."/>
            <person name="Hribova E."/>
            <person name="Parker M."/>
            <person name="Nwogha J."/>
            <person name="Shu S."/>
            <person name="Carlson J."/>
            <person name="Kariba R."/>
            <person name="Muthemba S."/>
            <person name="Knop K."/>
            <person name="Barton G.J."/>
            <person name="Sherwood A.V."/>
            <person name="Lopez-Montes A."/>
            <person name="Asiedu R."/>
            <person name="Jamnadass R."/>
            <person name="Muchugi A."/>
            <person name="Goodstein D."/>
            <person name="Egesi C.N."/>
            <person name="Featherston J."/>
            <person name="Asfaw A."/>
            <person name="Simpson G.G."/>
            <person name="Dolezel J."/>
            <person name="Hendre P.S."/>
            <person name="Van Deynze A."/>
            <person name="Kumar P.L."/>
            <person name="Obidiegwu J.E."/>
            <person name="Bhattacharjee R."/>
            <person name="Rokhsar D.S."/>
        </authorList>
    </citation>
    <scope>NUCLEOTIDE SEQUENCE [LARGE SCALE GENOMIC DNA]</scope>
    <source>
        <strain evidence="2">cv. TDa95/00328</strain>
    </source>
</reference>
<gene>
    <name evidence="1" type="ORF">IHE45_02G032000</name>
</gene>
<comment type="caution">
    <text evidence="1">The sequence shown here is derived from an EMBL/GenBank/DDBJ whole genome shotgun (WGS) entry which is preliminary data.</text>
</comment>
<evidence type="ECO:0000313" key="1">
    <source>
        <dbReference type="EMBL" id="KAH7690216.1"/>
    </source>
</evidence>
<protein>
    <submittedName>
        <fullName evidence="1">FHY3/FAR1 family protein</fullName>
    </submittedName>
</protein>
<dbReference type="Proteomes" id="UP000827976">
    <property type="component" value="Chromosome 2"/>
</dbReference>
<dbReference type="EMBL" id="CM037012">
    <property type="protein sequence ID" value="KAH7690216.1"/>
    <property type="molecule type" value="Genomic_DNA"/>
</dbReference>
<proteinExistence type="predicted"/>
<sequence>MEDLEVGYSERAMNETMAGSSGAATLNKEKEQLTQPKDSLPSKIVPTAGMIFNSKQQVYNFYIECARQEGFGITKNRTRSGDDGKLKYYTLACVKSGKRISTAKNSFNPRLSTKTNCQAKINVVVGNDGCFTISSVILEHNHALSPRKSRFQKCNKRIDANVRRRLEVNDQAGITLSKNFHSLAIEGGYENLTYIEKDCRNYIAKVRQFRLGVGDAEALANYFLRMQ</sequence>
<organism evidence="1 2">
    <name type="scientific">Dioscorea alata</name>
    <name type="common">Purple yam</name>
    <dbReference type="NCBI Taxonomy" id="55571"/>
    <lineage>
        <taxon>Eukaryota</taxon>
        <taxon>Viridiplantae</taxon>
        <taxon>Streptophyta</taxon>
        <taxon>Embryophyta</taxon>
        <taxon>Tracheophyta</taxon>
        <taxon>Spermatophyta</taxon>
        <taxon>Magnoliopsida</taxon>
        <taxon>Liliopsida</taxon>
        <taxon>Dioscoreales</taxon>
        <taxon>Dioscoreaceae</taxon>
        <taxon>Dioscorea</taxon>
    </lineage>
</organism>